<sequence length="231" mass="25130">MQSDPYRSSPSYPSNPPHQPNPSHPSRPSPPPNPSYPSHPSCPPNAPNAPYPANPPAPPRPPSPPYRPQSAPPHPPPSPSPRPPRSASPYPPPTSSPYPPQRPSQPAPTYPWQPAAPPEPVHRRRPIHAPLGHHSDLRILRSAYRRQRRVATLTALGYFVLFLILSAFAPGFMTGDGLGGLPVGVLLALAQLPVTWLAIGLYECTARRRVDPLADRIRLQARLDAKRGAAR</sequence>
<evidence type="ECO:0000313" key="3">
    <source>
        <dbReference type="EMBL" id="AWW39170.1"/>
    </source>
</evidence>
<dbReference type="InterPro" id="IPR007436">
    <property type="entry name" value="DUF485"/>
</dbReference>
<feature type="region of interest" description="Disordered" evidence="1">
    <location>
        <begin position="1"/>
        <end position="129"/>
    </location>
</feature>
<protein>
    <submittedName>
        <fullName evidence="3">DUF485 domain-containing protein</fullName>
    </submittedName>
</protein>
<keyword evidence="2" id="KW-0472">Membrane</keyword>
<evidence type="ECO:0000256" key="1">
    <source>
        <dbReference type="SAM" id="MobiDB-lite"/>
    </source>
</evidence>
<accession>A0A2Z4J2E7</accession>
<evidence type="ECO:0000313" key="4">
    <source>
        <dbReference type="Proteomes" id="UP000249616"/>
    </source>
</evidence>
<dbReference type="Pfam" id="PF04341">
    <property type="entry name" value="DUF485"/>
    <property type="match status" value="1"/>
</dbReference>
<keyword evidence="2" id="KW-0812">Transmembrane</keyword>
<dbReference type="EMBL" id="CP030073">
    <property type="protein sequence ID" value="AWW39170.1"/>
    <property type="molecule type" value="Genomic_DNA"/>
</dbReference>
<organism evidence="3 4">
    <name type="scientific">Streptomyces cadmiisoli</name>
    <dbReference type="NCBI Taxonomy" id="2184053"/>
    <lineage>
        <taxon>Bacteria</taxon>
        <taxon>Bacillati</taxon>
        <taxon>Actinomycetota</taxon>
        <taxon>Actinomycetes</taxon>
        <taxon>Kitasatosporales</taxon>
        <taxon>Streptomycetaceae</taxon>
        <taxon>Streptomyces</taxon>
        <taxon>Streptomyces aurantiacus group</taxon>
    </lineage>
</organism>
<dbReference type="AlphaFoldDB" id="A0A2Z4J2E7"/>
<evidence type="ECO:0000256" key="2">
    <source>
        <dbReference type="SAM" id="Phobius"/>
    </source>
</evidence>
<keyword evidence="4" id="KW-1185">Reference proteome</keyword>
<feature type="transmembrane region" description="Helical" evidence="2">
    <location>
        <begin position="150"/>
        <end position="169"/>
    </location>
</feature>
<proteinExistence type="predicted"/>
<reference evidence="3 4" key="1">
    <citation type="journal article" date="2019" name="Int. J. Syst. Evol. Microbiol.">
        <title>Streptomyces cadmiisoli sp. nov., a novel actinomycete isolated from cadmium-contaminated soil.</title>
        <authorList>
            <person name="Li K."/>
            <person name="Tang X."/>
            <person name="Zhao J."/>
            <person name="Guo Y."/>
            <person name="Tang Y."/>
            <person name="Gao J."/>
        </authorList>
    </citation>
    <scope>NUCLEOTIDE SEQUENCE [LARGE SCALE GENOMIC DNA]</scope>
    <source>
        <strain evidence="3 4">ZFG47</strain>
    </source>
</reference>
<dbReference type="KEGG" id="scad:DN051_22995"/>
<name>A0A2Z4J2E7_9ACTN</name>
<dbReference type="Proteomes" id="UP000249616">
    <property type="component" value="Chromosome"/>
</dbReference>
<feature type="transmembrane region" description="Helical" evidence="2">
    <location>
        <begin position="181"/>
        <end position="202"/>
    </location>
</feature>
<gene>
    <name evidence="3" type="ORF">DN051_22995</name>
</gene>
<feature type="compositionally biased region" description="Low complexity" evidence="1">
    <location>
        <begin position="1"/>
        <end position="12"/>
    </location>
</feature>
<keyword evidence="2" id="KW-1133">Transmembrane helix</keyword>
<feature type="compositionally biased region" description="Pro residues" evidence="1">
    <location>
        <begin position="13"/>
        <end position="119"/>
    </location>
</feature>